<evidence type="ECO:0000256" key="1">
    <source>
        <dbReference type="SAM" id="MobiDB-lite"/>
    </source>
</evidence>
<dbReference type="AlphaFoldDB" id="A0AAV2JLU4"/>
<dbReference type="Proteomes" id="UP001497482">
    <property type="component" value="Chromosome 13"/>
</dbReference>
<organism evidence="2 3">
    <name type="scientific">Knipowitschia caucasica</name>
    <name type="common">Caucasian dwarf goby</name>
    <name type="synonym">Pomatoschistus caucasicus</name>
    <dbReference type="NCBI Taxonomy" id="637954"/>
    <lineage>
        <taxon>Eukaryota</taxon>
        <taxon>Metazoa</taxon>
        <taxon>Chordata</taxon>
        <taxon>Craniata</taxon>
        <taxon>Vertebrata</taxon>
        <taxon>Euteleostomi</taxon>
        <taxon>Actinopterygii</taxon>
        <taxon>Neopterygii</taxon>
        <taxon>Teleostei</taxon>
        <taxon>Neoteleostei</taxon>
        <taxon>Acanthomorphata</taxon>
        <taxon>Gobiaria</taxon>
        <taxon>Gobiiformes</taxon>
        <taxon>Gobioidei</taxon>
        <taxon>Gobiidae</taxon>
        <taxon>Gobiinae</taxon>
        <taxon>Knipowitschia</taxon>
    </lineage>
</organism>
<evidence type="ECO:0000313" key="2">
    <source>
        <dbReference type="EMBL" id="CAL1577301.1"/>
    </source>
</evidence>
<dbReference type="EMBL" id="OZ035835">
    <property type="protein sequence ID" value="CAL1577301.1"/>
    <property type="molecule type" value="Genomic_DNA"/>
</dbReference>
<gene>
    <name evidence="2" type="ORF">KC01_LOCUS8671</name>
</gene>
<name>A0AAV2JLU4_KNICA</name>
<proteinExistence type="predicted"/>
<accession>A0AAV2JLU4</accession>
<protein>
    <submittedName>
        <fullName evidence="2">Uncharacterized protein</fullName>
    </submittedName>
</protein>
<evidence type="ECO:0000313" key="3">
    <source>
        <dbReference type="Proteomes" id="UP001497482"/>
    </source>
</evidence>
<reference evidence="2 3" key="1">
    <citation type="submission" date="2024-04" db="EMBL/GenBank/DDBJ databases">
        <authorList>
            <person name="Waldvogel A.-M."/>
            <person name="Schoenle A."/>
        </authorList>
    </citation>
    <scope>NUCLEOTIDE SEQUENCE [LARGE SCALE GENOMIC DNA]</scope>
</reference>
<keyword evidence="3" id="KW-1185">Reference proteome</keyword>
<feature type="region of interest" description="Disordered" evidence="1">
    <location>
        <begin position="1"/>
        <end position="48"/>
    </location>
</feature>
<sequence length="76" mass="7992">MVETSETHGEQYQVEWDAPGPAEATQPAGPPLKSLRPPASASLCDLQPPLKSLRPPASASLCDLQPLLVSATSSLR</sequence>